<sequence length="369" mass="42349">MSVGPNSLTCVPPLGQGDEEHRQVLASFLLCQLTEEDLTQNPLFCRLLGSLSQHVDHTGLTLPLRRELEKAEQELQLQRLGWLRSEGLFQALQEMIQEHFVRKYHSSTTAENEEFYETLEQCLLVAQAVRQLDPSPTVGQDQLPFLGLSAQNILDRMPSGQDVQRMKQRLLTALSGHLKKKCFTILTYYQPDWENESDPLKSLKLSRLPEILQSESRKAESLGEKSKESAALLQRHMHCYLSELLGCIQIIQSLILDHRIKAQKELDVKRVEYLDAKCQIVTRKIRLEILELQMDTYTTEKIAAHRRIRNELDGELSAVRAEKRSVESALSSFEILGRDFEALVEQYSRLLQEIDNKSWAVKEFSQHAA</sequence>
<dbReference type="GO" id="GO:0070652">
    <property type="term" value="C:HAUS complex"/>
    <property type="evidence" value="ECO:0007669"/>
    <property type="project" value="InterPro"/>
</dbReference>
<proteinExistence type="predicted"/>
<dbReference type="EMBL" id="JAINUG010000175">
    <property type="protein sequence ID" value="KAJ8390044.1"/>
    <property type="molecule type" value="Genomic_DNA"/>
</dbReference>
<dbReference type="GO" id="GO:0051011">
    <property type="term" value="F:microtubule minus-end binding"/>
    <property type="evidence" value="ECO:0007669"/>
    <property type="project" value="TreeGrafter"/>
</dbReference>
<dbReference type="PRINTS" id="PR02090">
    <property type="entry name" value="HAUSAUGMINL4"/>
</dbReference>
<dbReference type="GO" id="GO:0007098">
    <property type="term" value="P:centrosome cycle"/>
    <property type="evidence" value="ECO:0007669"/>
    <property type="project" value="InterPro"/>
</dbReference>
<dbReference type="PANTHER" id="PTHR16219:SF1">
    <property type="entry name" value="HAUS AUGMIN-LIKE COMPLEX SUBUNIT 4"/>
    <property type="match status" value="1"/>
</dbReference>
<dbReference type="InterPro" id="IPR026214">
    <property type="entry name" value="HAUS4_met"/>
</dbReference>
<evidence type="ECO:0000313" key="1">
    <source>
        <dbReference type="EMBL" id="KAJ8390044.1"/>
    </source>
</evidence>
<dbReference type="InterPro" id="IPR029327">
    <property type="entry name" value="HAUS4"/>
</dbReference>
<dbReference type="Proteomes" id="UP001221898">
    <property type="component" value="Unassembled WGS sequence"/>
</dbReference>
<evidence type="ECO:0000313" key="2">
    <source>
        <dbReference type="Proteomes" id="UP001221898"/>
    </source>
</evidence>
<evidence type="ECO:0008006" key="3">
    <source>
        <dbReference type="Google" id="ProtNLM"/>
    </source>
</evidence>
<keyword evidence="2" id="KW-1185">Reference proteome</keyword>
<reference evidence="1" key="1">
    <citation type="journal article" date="2023" name="Science">
        <title>Genome structures resolve the early diversification of teleost fishes.</title>
        <authorList>
            <person name="Parey E."/>
            <person name="Louis A."/>
            <person name="Montfort J."/>
            <person name="Bouchez O."/>
            <person name="Roques C."/>
            <person name="Iampietro C."/>
            <person name="Lluch J."/>
            <person name="Castinel A."/>
            <person name="Donnadieu C."/>
            <person name="Desvignes T."/>
            <person name="Floi Bucao C."/>
            <person name="Jouanno E."/>
            <person name="Wen M."/>
            <person name="Mejri S."/>
            <person name="Dirks R."/>
            <person name="Jansen H."/>
            <person name="Henkel C."/>
            <person name="Chen W.J."/>
            <person name="Zahm M."/>
            <person name="Cabau C."/>
            <person name="Klopp C."/>
            <person name="Thompson A.W."/>
            <person name="Robinson-Rechavi M."/>
            <person name="Braasch I."/>
            <person name="Lecointre G."/>
            <person name="Bobe J."/>
            <person name="Postlethwait J.H."/>
            <person name="Berthelot C."/>
            <person name="Roest Crollius H."/>
            <person name="Guiguen Y."/>
        </authorList>
    </citation>
    <scope>NUCLEOTIDE SEQUENCE</scope>
    <source>
        <strain evidence="1">NC1722</strain>
    </source>
</reference>
<accession>A0AAD7WBP7</accession>
<protein>
    <recommendedName>
        <fullName evidence="3">HAUS augmin-like complex subunit 4</fullName>
    </recommendedName>
</protein>
<dbReference type="GO" id="GO:0051225">
    <property type="term" value="P:spindle assembly"/>
    <property type="evidence" value="ECO:0007669"/>
    <property type="project" value="InterPro"/>
</dbReference>
<organism evidence="1 2">
    <name type="scientific">Aldrovandia affinis</name>
    <dbReference type="NCBI Taxonomy" id="143900"/>
    <lineage>
        <taxon>Eukaryota</taxon>
        <taxon>Metazoa</taxon>
        <taxon>Chordata</taxon>
        <taxon>Craniata</taxon>
        <taxon>Vertebrata</taxon>
        <taxon>Euteleostomi</taxon>
        <taxon>Actinopterygii</taxon>
        <taxon>Neopterygii</taxon>
        <taxon>Teleostei</taxon>
        <taxon>Notacanthiformes</taxon>
        <taxon>Halosauridae</taxon>
        <taxon>Aldrovandia</taxon>
    </lineage>
</organism>
<name>A0AAD7WBP7_9TELE</name>
<dbReference type="PANTHER" id="PTHR16219">
    <property type="entry name" value="AUGMIN SUBUNIT 4 FAMILY MEMBER"/>
    <property type="match status" value="1"/>
</dbReference>
<comment type="caution">
    <text evidence="1">The sequence shown here is derived from an EMBL/GenBank/DDBJ whole genome shotgun (WGS) entry which is preliminary data.</text>
</comment>
<gene>
    <name evidence="1" type="ORF">AAFF_G00112050</name>
</gene>
<dbReference type="AlphaFoldDB" id="A0AAD7WBP7"/>
<dbReference type="Pfam" id="PF14735">
    <property type="entry name" value="HAUS4"/>
    <property type="match status" value="1"/>
</dbReference>